<dbReference type="PROSITE" id="PS51012">
    <property type="entry name" value="ABC_TM2"/>
    <property type="match status" value="1"/>
</dbReference>
<dbReference type="InterPro" id="IPR047817">
    <property type="entry name" value="ABC2_TM_bact-type"/>
</dbReference>
<dbReference type="Pfam" id="PF01061">
    <property type="entry name" value="ABC2_membrane"/>
    <property type="match status" value="1"/>
</dbReference>
<protein>
    <recommendedName>
        <fullName evidence="5">Transport permease protein</fullName>
    </recommendedName>
</protein>
<gene>
    <name evidence="7" type="ORF">HLQ16_19440</name>
</gene>
<feature type="transmembrane region" description="Helical" evidence="5">
    <location>
        <begin position="92"/>
        <end position="117"/>
    </location>
</feature>
<feature type="transmembrane region" description="Helical" evidence="5">
    <location>
        <begin position="158"/>
        <end position="179"/>
    </location>
</feature>
<dbReference type="Proteomes" id="UP000531659">
    <property type="component" value="Unassembled WGS sequence"/>
</dbReference>
<dbReference type="InterPro" id="IPR000412">
    <property type="entry name" value="ABC_2_transport"/>
</dbReference>
<comment type="caution">
    <text evidence="7">The sequence shown here is derived from an EMBL/GenBank/DDBJ whole genome shotgun (WGS) entry which is preliminary data.</text>
</comment>
<organism evidence="7 8">
    <name type="scientific">Clostridium estertheticum</name>
    <dbReference type="NCBI Taxonomy" id="238834"/>
    <lineage>
        <taxon>Bacteria</taxon>
        <taxon>Bacillati</taxon>
        <taxon>Bacillota</taxon>
        <taxon>Clostridia</taxon>
        <taxon>Eubacteriales</taxon>
        <taxon>Clostridiaceae</taxon>
        <taxon>Clostridium</taxon>
    </lineage>
</organism>
<dbReference type="GO" id="GO:0043190">
    <property type="term" value="C:ATP-binding cassette (ABC) transporter complex"/>
    <property type="evidence" value="ECO:0007669"/>
    <property type="project" value="InterPro"/>
</dbReference>
<comment type="similarity">
    <text evidence="5">Belongs to the ABC-2 integral membrane protein family.</text>
</comment>
<reference evidence="7 8" key="1">
    <citation type="submission" date="2020-05" db="EMBL/GenBank/DDBJ databases">
        <title>Complete genome of Clostridium estertheticum subspecies estertheticum, isolated from Vacuum packed lamb meat from New Zealand imported to Switzerland.</title>
        <authorList>
            <person name="Wambui J."/>
            <person name="Stevens M.J.A."/>
            <person name="Stephan R."/>
        </authorList>
    </citation>
    <scope>NUCLEOTIDE SEQUENCE [LARGE SCALE GENOMIC DNA]</scope>
    <source>
        <strain evidence="7 8">CEST001</strain>
    </source>
</reference>
<keyword evidence="5" id="KW-0813">Transport</keyword>
<comment type="subcellular location">
    <subcellularLocation>
        <location evidence="5">Cell membrane</location>
        <topology evidence="5">Multi-pass membrane protein</topology>
    </subcellularLocation>
    <subcellularLocation>
        <location evidence="1">Membrane</location>
        <topology evidence="1">Multi-pass membrane protein</topology>
    </subcellularLocation>
</comment>
<feature type="transmembrane region" description="Helical" evidence="5">
    <location>
        <begin position="50"/>
        <end position="72"/>
    </location>
</feature>
<feature type="transmembrane region" description="Helical" evidence="5">
    <location>
        <begin position="129"/>
        <end position="152"/>
    </location>
</feature>
<dbReference type="InterPro" id="IPR052902">
    <property type="entry name" value="ABC-2_transporter"/>
</dbReference>
<name>A0A7Y3WUG4_9CLOT</name>
<keyword evidence="4 5" id="KW-0472">Membrane</keyword>
<dbReference type="InterPro" id="IPR013525">
    <property type="entry name" value="ABC2_TM"/>
</dbReference>
<keyword evidence="3 5" id="KW-1133">Transmembrane helix</keyword>
<evidence type="ECO:0000256" key="5">
    <source>
        <dbReference type="RuleBase" id="RU361157"/>
    </source>
</evidence>
<feature type="transmembrane region" description="Helical" evidence="5">
    <location>
        <begin position="23"/>
        <end position="43"/>
    </location>
</feature>
<evidence type="ECO:0000259" key="6">
    <source>
        <dbReference type="PROSITE" id="PS51012"/>
    </source>
</evidence>
<dbReference type="RefSeq" id="WP_171298673.1">
    <property type="nucleotide sequence ID" value="NZ_CP087099.1"/>
</dbReference>
<evidence type="ECO:0000313" key="7">
    <source>
        <dbReference type="EMBL" id="NNU78089.1"/>
    </source>
</evidence>
<evidence type="ECO:0000256" key="2">
    <source>
        <dbReference type="ARBA" id="ARBA00022692"/>
    </source>
</evidence>
<keyword evidence="2 5" id="KW-0812">Transmembrane</keyword>
<dbReference type="PIRSF" id="PIRSF006648">
    <property type="entry name" value="DrrB"/>
    <property type="match status" value="1"/>
</dbReference>
<feature type="transmembrane region" description="Helical" evidence="5">
    <location>
        <begin position="217"/>
        <end position="236"/>
    </location>
</feature>
<keyword evidence="5" id="KW-1003">Cell membrane</keyword>
<proteinExistence type="inferred from homology"/>
<dbReference type="PANTHER" id="PTHR43027:SF2">
    <property type="entry name" value="TRANSPORT PERMEASE PROTEIN"/>
    <property type="match status" value="1"/>
</dbReference>
<sequence>MNAFFKHLFIQFKLDIREHGTLMTYYLVPLVFYLVMGAVFSSINPLAKQTLSATMVIFAVTMGAVLGIPSPIVKMRESGVLRAYRVCGIPGWAVLFIQAVSAFLHLLIVSIIIFFTTHLFFGSNYPQSLIGYSLTLFILLFSSIALGLFIGVTARSQSIAMMLSQAIFLPTMMLSGIMFPASMLPKALRVAGHLLPATYIMQSFSGLAFMLHTDIDATLSLLIAAGIGVLAAILTVSRFRAMGKSV</sequence>
<dbReference type="AlphaFoldDB" id="A0A7Y3WUG4"/>
<feature type="domain" description="ABC transmembrane type-2" evidence="6">
    <location>
        <begin position="16"/>
        <end position="242"/>
    </location>
</feature>
<dbReference type="PANTHER" id="PTHR43027">
    <property type="entry name" value="DOXORUBICIN RESISTANCE ABC TRANSPORTER PERMEASE PROTEIN DRRC-RELATED"/>
    <property type="match status" value="1"/>
</dbReference>
<dbReference type="GO" id="GO:0140359">
    <property type="term" value="F:ABC-type transporter activity"/>
    <property type="evidence" value="ECO:0007669"/>
    <property type="project" value="InterPro"/>
</dbReference>
<accession>A0A7Y3WUG4</accession>
<dbReference type="EMBL" id="JABEYB010000018">
    <property type="protein sequence ID" value="NNU78089.1"/>
    <property type="molecule type" value="Genomic_DNA"/>
</dbReference>
<evidence type="ECO:0000256" key="1">
    <source>
        <dbReference type="ARBA" id="ARBA00004141"/>
    </source>
</evidence>
<evidence type="ECO:0000313" key="8">
    <source>
        <dbReference type="Proteomes" id="UP000531659"/>
    </source>
</evidence>
<evidence type="ECO:0000256" key="3">
    <source>
        <dbReference type="ARBA" id="ARBA00022989"/>
    </source>
</evidence>
<evidence type="ECO:0000256" key="4">
    <source>
        <dbReference type="ARBA" id="ARBA00023136"/>
    </source>
</evidence>